<dbReference type="GO" id="GO:0022857">
    <property type="term" value="F:transmembrane transporter activity"/>
    <property type="evidence" value="ECO:0007669"/>
    <property type="project" value="InterPro"/>
</dbReference>
<evidence type="ECO:0000256" key="8">
    <source>
        <dbReference type="SAM" id="Phobius"/>
    </source>
</evidence>
<feature type="transmembrane region" description="Helical" evidence="8">
    <location>
        <begin position="114"/>
        <end position="136"/>
    </location>
</feature>
<name>A0A455SXH5_9CHLR</name>
<dbReference type="PANTHER" id="PTHR31806">
    <property type="entry name" value="PURINE-CYTOSINE PERMEASE FCY2-RELATED"/>
    <property type="match status" value="1"/>
</dbReference>
<feature type="transmembrane region" description="Helical" evidence="8">
    <location>
        <begin position="68"/>
        <end position="93"/>
    </location>
</feature>
<keyword evidence="6 7" id="KW-0472">Membrane</keyword>
<keyword evidence="5 8" id="KW-1133">Transmembrane helix</keyword>
<keyword evidence="3 7" id="KW-0813">Transport</keyword>
<evidence type="ECO:0000256" key="7">
    <source>
        <dbReference type="PIRNR" id="PIRNR002744"/>
    </source>
</evidence>
<evidence type="ECO:0000256" key="1">
    <source>
        <dbReference type="ARBA" id="ARBA00004141"/>
    </source>
</evidence>
<evidence type="ECO:0000256" key="6">
    <source>
        <dbReference type="ARBA" id="ARBA00023136"/>
    </source>
</evidence>
<evidence type="ECO:0000256" key="3">
    <source>
        <dbReference type="ARBA" id="ARBA00022448"/>
    </source>
</evidence>
<sequence length="494" mass="52186">MSAQQQQQPVADRPWAIELHGIEPIGDDERHGRPTELFWVWFAANIGILGIVYGGILTAAGLNLWQSLLVAVVGSAGSFVLVGVVSVAGKWGGAPMLTLSRAPFGTRGNLGPTLVSWINLIGWETITVIVAAYALLGLLGLLGLPATPIWTLVSLLAVAGLVVLFGLLGHATLVWIQRAATWIFGLLTLVIVLFLLVKTDWAKMLAAPPGRWDSGVLATLSIVIAGTGVGWVNTGADYTRYLPRESSGRAIVGWTVLGATIPLVVLIMTGVFLSTRLPTLASTTNPIAAIGQELPSWMAVPYLITAVGGLVAEADLSIYSSGLNLLALGVRLERYKTVLIDGVLMVVGAAYVMLVAQDFFAPFESFLQLLSDGLMAWAAVFLVDMALRRGYEPRSLIETGPTSGYYYWAGVNWRALVAWVLGIIVGLLFTASPWFTGPLARGIFAASSLGYVLGFAASALAYWLLAMIGGGKVVLKRPAGSQALSELAGGGKAS</sequence>
<dbReference type="AlphaFoldDB" id="A0A455SXH5"/>
<feature type="transmembrane region" description="Helical" evidence="8">
    <location>
        <begin position="148"/>
        <end position="167"/>
    </location>
</feature>
<feature type="transmembrane region" description="Helical" evidence="8">
    <location>
        <begin position="442"/>
        <end position="468"/>
    </location>
</feature>
<dbReference type="Gene3D" id="1.10.4160.10">
    <property type="entry name" value="Hydantoin permease"/>
    <property type="match status" value="1"/>
</dbReference>
<dbReference type="GO" id="GO:0005886">
    <property type="term" value="C:plasma membrane"/>
    <property type="evidence" value="ECO:0007669"/>
    <property type="project" value="TreeGrafter"/>
</dbReference>
<dbReference type="PIRSF" id="PIRSF002744">
    <property type="entry name" value="Pur-cyt_permease"/>
    <property type="match status" value="1"/>
</dbReference>
<accession>A0A455SXH5</accession>
<feature type="transmembrane region" description="Helical" evidence="8">
    <location>
        <begin position="338"/>
        <end position="360"/>
    </location>
</feature>
<dbReference type="Pfam" id="PF02133">
    <property type="entry name" value="Transp_cyt_pur"/>
    <property type="match status" value="1"/>
</dbReference>
<dbReference type="EMBL" id="AP019377">
    <property type="protein sequence ID" value="BBH91809.1"/>
    <property type="molecule type" value="Genomic_DNA"/>
</dbReference>
<feature type="transmembrane region" description="Helical" evidence="8">
    <location>
        <begin position="217"/>
        <end position="239"/>
    </location>
</feature>
<evidence type="ECO:0000256" key="4">
    <source>
        <dbReference type="ARBA" id="ARBA00022692"/>
    </source>
</evidence>
<evidence type="ECO:0000313" key="9">
    <source>
        <dbReference type="EMBL" id="BBH91809.1"/>
    </source>
</evidence>
<evidence type="ECO:0000256" key="2">
    <source>
        <dbReference type="ARBA" id="ARBA00008974"/>
    </source>
</evidence>
<dbReference type="InterPro" id="IPR001248">
    <property type="entry name" value="Pur-cyt_permease"/>
</dbReference>
<feature type="transmembrane region" description="Helical" evidence="8">
    <location>
        <begin position="38"/>
        <end position="62"/>
    </location>
</feature>
<feature type="transmembrane region" description="Helical" evidence="8">
    <location>
        <begin position="416"/>
        <end position="436"/>
    </location>
</feature>
<organism evidence="9">
    <name type="scientific">Thermogemmatispora argillosa</name>
    <dbReference type="NCBI Taxonomy" id="2045280"/>
    <lineage>
        <taxon>Bacteria</taxon>
        <taxon>Bacillati</taxon>
        <taxon>Chloroflexota</taxon>
        <taxon>Ktedonobacteria</taxon>
        <taxon>Thermogemmatisporales</taxon>
        <taxon>Thermogemmatisporaceae</taxon>
        <taxon>Thermogemmatispora</taxon>
    </lineage>
</organism>
<proteinExistence type="inferred from homology"/>
<feature type="transmembrane region" description="Helical" evidence="8">
    <location>
        <begin position="251"/>
        <end position="273"/>
    </location>
</feature>
<comment type="similarity">
    <text evidence="2 7">Belongs to the purine-cytosine permease (2.A.39) family.</text>
</comment>
<feature type="transmembrane region" description="Helical" evidence="8">
    <location>
        <begin position="179"/>
        <end position="197"/>
    </location>
</feature>
<dbReference type="PANTHER" id="PTHR31806:SF1">
    <property type="entry name" value="PURINE-CYTOSINE PERMEASE FCY2-RELATED"/>
    <property type="match status" value="1"/>
</dbReference>
<evidence type="ECO:0000256" key="5">
    <source>
        <dbReference type="ARBA" id="ARBA00022989"/>
    </source>
</evidence>
<comment type="subcellular location">
    <subcellularLocation>
        <location evidence="1">Membrane</location>
        <topology evidence="1">Multi-pass membrane protein</topology>
    </subcellularLocation>
</comment>
<reference evidence="9" key="1">
    <citation type="submission" date="2018-12" db="EMBL/GenBank/DDBJ databases">
        <title>Novel natural products biosynthetic potential of the class Ktedonobacteria.</title>
        <authorList>
            <person name="Zheng Y."/>
            <person name="Saitou A."/>
            <person name="Wang C.M."/>
            <person name="Toyoda A."/>
            <person name="Minakuchi Y."/>
            <person name="Sekiguchi Y."/>
            <person name="Ueda K."/>
            <person name="Takano H."/>
            <person name="Sakai Y."/>
            <person name="Yokota A."/>
            <person name="Yabe S."/>
        </authorList>
    </citation>
    <scope>NUCLEOTIDE SEQUENCE</scope>
    <source>
        <strain evidence="9">A3-2</strain>
    </source>
</reference>
<dbReference type="InterPro" id="IPR026030">
    <property type="entry name" value="Pur-cyt_permease_Fcy2/21/22"/>
</dbReference>
<keyword evidence="4 8" id="KW-0812">Transmembrane</keyword>
<gene>
    <name evidence="9" type="ORF">KTA_00080</name>
</gene>
<protein>
    <submittedName>
        <fullName evidence="9">Allantoin permease</fullName>
    </submittedName>
</protein>